<evidence type="ECO:0000313" key="11">
    <source>
        <dbReference type="Proteomes" id="UP000192223"/>
    </source>
</evidence>
<evidence type="ECO:0000256" key="1">
    <source>
        <dbReference type="ARBA" id="ARBA00004589"/>
    </source>
</evidence>
<keyword evidence="11" id="KW-1185">Reference proteome</keyword>
<keyword evidence="5 9" id="KW-1133">Transmembrane helix</keyword>
<dbReference type="OrthoDB" id="6688683at2759"/>
<evidence type="ECO:0000256" key="4">
    <source>
        <dbReference type="ARBA" id="ARBA00022729"/>
    </source>
</evidence>
<dbReference type="GO" id="GO:0030431">
    <property type="term" value="P:sleep"/>
    <property type="evidence" value="ECO:0007669"/>
    <property type="project" value="InterPro"/>
</dbReference>
<gene>
    <name evidence="12" type="primary">LOC108738868</name>
</gene>
<accession>A0A1W4WVT6</accession>
<evidence type="ECO:0000256" key="6">
    <source>
        <dbReference type="ARBA" id="ARBA00023136"/>
    </source>
</evidence>
<keyword evidence="3 9" id="KW-0812">Transmembrane</keyword>
<dbReference type="Proteomes" id="UP000192223">
    <property type="component" value="Unplaced"/>
</dbReference>
<dbReference type="PANTHER" id="PTHR33562:SF20">
    <property type="entry name" value="PROTEIN QUIVER"/>
    <property type="match status" value="1"/>
</dbReference>
<evidence type="ECO:0000313" key="12">
    <source>
        <dbReference type="RefSeq" id="XP_018327984.1"/>
    </source>
</evidence>
<feature type="signal peptide" evidence="10">
    <location>
        <begin position="1"/>
        <end position="20"/>
    </location>
</feature>
<feature type="transmembrane region" description="Helical" evidence="9">
    <location>
        <begin position="128"/>
        <end position="147"/>
    </location>
</feature>
<evidence type="ECO:0000256" key="5">
    <source>
        <dbReference type="ARBA" id="ARBA00022989"/>
    </source>
</evidence>
<dbReference type="InterPro" id="IPR050975">
    <property type="entry name" value="Sleep_regulator"/>
</dbReference>
<evidence type="ECO:0000256" key="10">
    <source>
        <dbReference type="SAM" id="SignalP"/>
    </source>
</evidence>
<keyword evidence="6 9" id="KW-0472">Membrane</keyword>
<name>A0A1W4WVT6_AGRPL</name>
<feature type="chain" id="PRO_5010723628" evidence="10">
    <location>
        <begin position="21"/>
        <end position="148"/>
    </location>
</feature>
<evidence type="ECO:0000256" key="9">
    <source>
        <dbReference type="SAM" id="Phobius"/>
    </source>
</evidence>
<proteinExistence type="predicted"/>
<sequence>MANLMLGIVSFLLALNTALAITCYSCDSSKGGNCNWGFLSFTYSTVDCNAKDENGGFLSAIGSVIPQKCYKLVGVDKQNNEYVSRGCVTSTGPIDSCQYLAEVANFLKPGDLQSLQCSSCNTDKCNSASKFASATIAAVLFASFVFLF</sequence>
<dbReference type="GO" id="GO:0098552">
    <property type="term" value="C:side of membrane"/>
    <property type="evidence" value="ECO:0007669"/>
    <property type="project" value="UniProtKB-KW"/>
</dbReference>
<keyword evidence="7" id="KW-0325">Glycoprotein</keyword>
<evidence type="ECO:0000256" key="7">
    <source>
        <dbReference type="ARBA" id="ARBA00023180"/>
    </source>
</evidence>
<dbReference type="RefSeq" id="XP_018327984.1">
    <property type="nucleotide sequence ID" value="XM_018472482.2"/>
</dbReference>
<organism evidence="11 12">
    <name type="scientific">Agrilus planipennis</name>
    <name type="common">Emerald ash borer</name>
    <name type="synonym">Agrilus marcopoli</name>
    <dbReference type="NCBI Taxonomy" id="224129"/>
    <lineage>
        <taxon>Eukaryota</taxon>
        <taxon>Metazoa</taxon>
        <taxon>Ecdysozoa</taxon>
        <taxon>Arthropoda</taxon>
        <taxon>Hexapoda</taxon>
        <taxon>Insecta</taxon>
        <taxon>Pterygota</taxon>
        <taxon>Neoptera</taxon>
        <taxon>Endopterygota</taxon>
        <taxon>Coleoptera</taxon>
        <taxon>Polyphaga</taxon>
        <taxon>Elateriformia</taxon>
        <taxon>Buprestoidea</taxon>
        <taxon>Buprestidae</taxon>
        <taxon>Agrilinae</taxon>
        <taxon>Agrilus</taxon>
    </lineage>
</organism>
<comment type="subcellular location">
    <subcellularLocation>
        <location evidence="1">Membrane</location>
        <topology evidence="1">Lipid-anchor</topology>
        <topology evidence="1">GPI-anchor</topology>
    </subcellularLocation>
</comment>
<keyword evidence="2" id="KW-0336">GPI-anchor</keyword>
<dbReference type="InParanoid" id="A0A1W4WVT6"/>
<dbReference type="InterPro" id="IPR031424">
    <property type="entry name" value="QVR-like"/>
</dbReference>
<dbReference type="GO" id="GO:0032222">
    <property type="term" value="P:regulation of synaptic transmission, cholinergic"/>
    <property type="evidence" value="ECO:0007669"/>
    <property type="project" value="InterPro"/>
</dbReference>
<dbReference type="PANTHER" id="PTHR33562">
    <property type="entry name" value="ATILLA, ISOFORM B-RELATED-RELATED"/>
    <property type="match status" value="1"/>
</dbReference>
<evidence type="ECO:0000256" key="8">
    <source>
        <dbReference type="ARBA" id="ARBA00023288"/>
    </source>
</evidence>
<evidence type="ECO:0000256" key="2">
    <source>
        <dbReference type="ARBA" id="ARBA00022622"/>
    </source>
</evidence>
<keyword evidence="8" id="KW-0449">Lipoprotein</keyword>
<dbReference type="Pfam" id="PF17064">
    <property type="entry name" value="QVR"/>
    <property type="match status" value="1"/>
</dbReference>
<dbReference type="AlphaFoldDB" id="A0A1W4WVT6"/>
<reference evidence="12" key="1">
    <citation type="submission" date="2025-08" db="UniProtKB">
        <authorList>
            <consortium name="RefSeq"/>
        </authorList>
    </citation>
    <scope>IDENTIFICATION</scope>
    <source>
        <tissue evidence="12">Entire body</tissue>
    </source>
</reference>
<keyword evidence="4 10" id="KW-0732">Signal</keyword>
<dbReference type="GeneID" id="108738868"/>
<dbReference type="KEGG" id="apln:108738868"/>
<protein>
    <submittedName>
        <fullName evidence="12">Uncharacterized protein LOC108738868</fullName>
    </submittedName>
</protein>
<evidence type="ECO:0000256" key="3">
    <source>
        <dbReference type="ARBA" id="ARBA00022692"/>
    </source>
</evidence>